<dbReference type="Proteomes" id="UP001497680">
    <property type="component" value="Unassembled WGS sequence"/>
</dbReference>
<proteinExistence type="predicted"/>
<keyword evidence="2" id="KW-1185">Reference proteome</keyword>
<name>A0ACC0DKH2_9PEZI</name>
<evidence type="ECO:0000313" key="2">
    <source>
        <dbReference type="Proteomes" id="UP001497680"/>
    </source>
</evidence>
<reference evidence="1 2" key="1">
    <citation type="journal article" date="2022" name="New Phytol.">
        <title>Ecological generalism drives hyperdiversity of secondary metabolite gene clusters in xylarialean endophytes.</title>
        <authorList>
            <person name="Franco M.E.E."/>
            <person name="Wisecaver J.H."/>
            <person name="Arnold A.E."/>
            <person name="Ju Y.M."/>
            <person name="Slot J.C."/>
            <person name="Ahrendt S."/>
            <person name="Moore L.P."/>
            <person name="Eastman K.E."/>
            <person name="Scott K."/>
            <person name="Konkel Z."/>
            <person name="Mondo S.J."/>
            <person name="Kuo A."/>
            <person name="Hayes R.D."/>
            <person name="Haridas S."/>
            <person name="Andreopoulos B."/>
            <person name="Riley R."/>
            <person name="LaButti K."/>
            <person name="Pangilinan J."/>
            <person name="Lipzen A."/>
            <person name="Amirebrahimi M."/>
            <person name="Yan J."/>
            <person name="Adam C."/>
            <person name="Keymanesh K."/>
            <person name="Ng V."/>
            <person name="Louie K."/>
            <person name="Northen T."/>
            <person name="Drula E."/>
            <person name="Henrissat B."/>
            <person name="Hsieh H.M."/>
            <person name="Youens-Clark K."/>
            <person name="Lutzoni F."/>
            <person name="Miadlikowska J."/>
            <person name="Eastwood D.C."/>
            <person name="Hamelin R.C."/>
            <person name="Grigoriev I.V."/>
            <person name="U'Ren J.M."/>
        </authorList>
    </citation>
    <scope>NUCLEOTIDE SEQUENCE [LARGE SCALE GENOMIC DNA]</scope>
    <source>
        <strain evidence="1 2">ER1909</strain>
    </source>
</reference>
<evidence type="ECO:0000313" key="1">
    <source>
        <dbReference type="EMBL" id="KAI6093315.1"/>
    </source>
</evidence>
<accession>A0ACC0DKH2</accession>
<protein>
    <submittedName>
        <fullName evidence="1">Uncharacterized protein</fullName>
    </submittedName>
</protein>
<gene>
    <name evidence="1" type="ORF">F4821DRAFT_276850</name>
</gene>
<organism evidence="1 2">
    <name type="scientific">Hypoxylon rubiginosum</name>
    <dbReference type="NCBI Taxonomy" id="110542"/>
    <lineage>
        <taxon>Eukaryota</taxon>
        <taxon>Fungi</taxon>
        <taxon>Dikarya</taxon>
        <taxon>Ascomycota</taxon>
        <taxon>Pezizomycotina</taxon>
        <taxon>Sordariomycetes</taxon>
        <taxon>Xylariomycetidae</taxon>
        <taxon>Xylariales</taxon>
        <taxon>Hypoxylaceae</taxon>
        <taxon>Hypoxylon</taxon>
    </lineage>
</organism>
<comment type="caution">
    <text evidence="1">The sequence shown here is derived from an EMBL/GenBank/DDBJ whole genome shotgun (WGS) entry which is preliminary data.</text>
</comment>
<dbReference type="EMBL" id="MU394281">
    <property type="protein sequence ID" value="KAI6093315.1"/>
    <property type="molecule type" value="Genomic_DNA"/>
</dbReference>
<sequence length="271" mass="29845">MADKSADTQDLNPSTAGVIPTGNFKASVRLHLQHMLFQNTLGYLLEPHSELLRRGASYQLDGYDISSVNFPAAAYLPPSITLKKLDVIGQPPPEDAIGAYDVVHVRAFASSILHSNFAPLLSTALALLKPGGWLQWEESRVDLFTVESPSPEISKMACTTIDHVIKAGGAATGRVFEYLGQMDQHVKQHGFDNVHKEETAKRSRDLKAWTEDYLMVWEELASVFPTKAQAPQAPMTRETWIDLFAKAVQETEAGVVVHQQKIATVVGQKPL</sequence>